<dbReference type="InterPro" id="IPR023378">
    <property type="entry name" value="YheA/YmcA-like_dom_sf"/>
</dbReference>
<organism evidence="2 3">
    <name type="scientific">Heyndrickxia shackletonii</name>
    <dbReference type="NCBI Taxonomy" id="157838"/>
    <lineage>
        <taxon>Bacteria</taxon>
        <taxon>Bacillati</taxon>
        <taxon>Bacillota</taxon>
        <taxon>Bacilli</taxon>
        <taxon>Bacillales</taxon>
        <taxon>Bacillaceae</taxon>
        <taxon>Heyndrickxia</taxon>
    </lineage>
</organism>
<dbReference type="AlphaFoldDB" id="A0A0Q3X003"/>
<gene>
    <name evidence="2" type="ORF">AN964_17300</name>
</gene>
<dbReference type="SUPFAM" id="SSF158622">
    <property type="entry name" value="YheA/YmcA-like"/>
    <property type="match status" value="1"/>
</dbReference>
<dbReference type="Pfam" id="PF06133">
    <property type="entry name" value="Com_YlbF"/>
    <property type="match status" value="1"/>
</dbReference>
<dbReference type="RefSeq" id="WP_055740885.1">
    <property type="nucleotide sequence ID" value="NZ_JAAIWL010000033.1"/>
</dbReference>
<accession>A0A0Q3X003</accession>
<name>A0A0Q3X003_9BACI</name>
<dbReference type="Proteomes" id="UP000051888">
    <property type="component" value="Unassembled WGS sequence"/>
</dbReference>
<dbReference type="STRING" id="157838.AN964_17300"/>
<sequence>MASNIYDLAYELENALKNSQEYKTLQAKYEDIRMDPAAKKLFDQFRNIQMKLQEKQMTGQNISQNEVQEAQSVAAMVQQNPKIVQLMDAEQHMSIAINEVNKIVMKPLDELYGKMSQ</sequence>
<dbReference type="OrthoDB" id="9811402at2"/>
<dbReference type="HAMAP" id="MF_01526">
    <property type="entry name" value="UPF0342"/>
    <property type="match status" value="1"/>
</dbReference>
<comment type="similarity">
    <text evidence="1">Belongs to the UPF0342 family.</text>
</comment>
<dbReference type="Gene3D" id="1.20.1500.10">
    <property type="entry name" value="YheA/YmcA-like"/>
    <property type="match status" value="1"/>
</dbReference>
<proteinExistence type="inferred from homology"/>
<comment type="caution">
    <text evidence="2">The sequence shown here is derived from an EMBL/GenBank/DDBJ whole genome shotgun (WGS) entry which is preliminary data.</text>
</comment>
<protein>
    <recommendedName>
        <fullName evidence="1">UPF0342 protein AN964_17300</fullName>
    </recommendedName>
</protein>
<keyword evidence="3" id="KW-1185">Reference proteome</keyword>
<evidence type="ECO:0000313" key="3">
    <source>
        <dbReference type="Proteomes" id="UP000051888"/>
    </source>
</evidence>
<dbReference type="EMBL" id="LJJC01000004">
    <property type="protein sequence ID" value="KQL55090.1"/>
    <property type="molecule type" value="Genomic_DNA"/>
</dbReference>
<reference evidence="2 3" key="1">
    <citation type="submission" date="2015-09" db="EMBL/GenBank/DDBJ databases">
        <title>Genome sequencing project for genomic taxonomy and phylogenomics of Bacillus-like bacteria.</title>
        <authorList>
            <person name="Liu B."/>
            <person name="Wang J."/>
            <person name="Zhu Y."/>
            <person name="Liu G."/>
            <person name="Chen Q."/>
            <person name="Chen Z."/>
            <person name="Lan J."/>
            <person name="Che J."/>
            <person name="Ge C."/>
            <person name="Shi H."/>
            <person name="Pan Z."/>
            <person name="Liu X."/>
        </authorList>
    </citation>
    <scope>NUCLEOTIDE SEQUENCE [LARGE SCALE GENOMIC DNA]</scope>
    <source>
        <strain evidence="2 3">LMG 18435</strain>
    </source>
</reference>
<dbReference type="PATRIC" id="fig|157838.3.peg.3829"/>
<dbReference type="InterPro" id="IPR010368">
    <property type="entry name" value="Com_YlbF"/>
</dbReference>
<evidence type="ECO:0000256" key="1">
    <source>
        <dbReference type="HAMAP-Rule" id="MF_01526"/>
    </source>
</evidence>
<evidence type="ECO:0000313" key="2">
    <source>
        <dbReference type="EMBL" id="KQL55090.1"/>
    </source>
</evidence>